<dbReference type="HOGENOM" id="CLU_1944027_0_0_5"/>
<accession>A5FTJ1</accession>
<proteinExistence type="predicted"/>
<organism evidence="1 2">
    <name type="scientific">Acidiphilium cryptum (strain JF-5)</name>
    <dbReference type="NCBI Taxonomy" id="349163"/>
    <lineage>
        <taxon>Bacteria</taxon>
        <taxon>Pseudomonadati</taxon>
        <taxon>Pseudomonadota</taxon>
        <taxon>Alphaproteobacteria</taxon>
        <taxon>Acetobacterales</taxon>
        <taxon>Acidocellaceae</taxon>
        <taxon>Acidiphilium</taxon>
    </lineage>
</organism>
<dbReference type="RefSeq" id="WP_011930729.1">
    <property type="nucleotide sequence ID" value="NC_009468.1"/>
</dbReference>
<dbReference type="EMBL" id="CP000690">
    <property type="protein sequence ID" value="ABQ28923.1"/>
    <property type="molecule type" value="Genomic_DNA"/>
</dbReference>
<dbReference type="Proteomes" id="UP000000245">
    <property type="component" value="Plasmid pACRY02"/>
</dbReference>
<keyword evidence="2" id="KW-1185">Reference proteome</keyword>
<dbReference type="KEGG" id="acr:Acry_3311"/>
<evidence type="ECO:0000313" key="1">
    <source>
        <dbReference type="EMBL" id="ABQ28923.1"/>
    </source>
</evidence>
<sequence>MADIWPSVSTSGTSWVRGRRRATSLVCRRADAGCLILYAQDLLGRGRAEWYFVEMRHRHLIHEEYTLAAIDDIISRGRWNDWSELRDAARADPKVLERITRVCMANVGDPYAQRYFFWMNYAQEHRSAA</sequence>
<gene>
    <name evidence="1" type="ordered locus">Acry_3311</name>
</gene>
<protein>
    <submittedName>
        <fullName evidence="1">Uncharacterized protein</fullName>
    </submittedName>
</protein>
<geneLocation type="plasmid" evidence="1 2">
    <name>pACRY02</name>
</geneLocation>
<reference evidence="1 2" key="1">
    <citation type="submission" date="2007-05" db="EMBL/GenBank/DDBJ databases">
        <title>Complete sequence of plasmid2 pACRY02 of Acidiphilium cryptum JF-5.</title>
        <authorList>
            <consortium name="US DOE Joint Genome Institute"/>
            <person name="Copeland A."/>
            <person name="Lucas S."/>
            <person name="Lapidus A."/>
            <person name="Barry K."/>
            <person name="Detter J.C."/>
            <person name="Glavina del Rio T."/>
            <person name="Hammon N."/>
            <person name="Israni S."/>
            <person name="Dalin E."/>
            <person name="Tice H."/>
            <person name="Pitluck S."/>
            <person name="Sims D."/>
            <person name="Brettin T."/>
            <person name="Bruce D."/>
            <person name="Han C."/>
            <person name="Schmutz J."/>
            <person name="Larimer F."/>
            <person name="Land M."/>
            <person name="Hauser L."/>
            <person name="Kyrpides N."/>
            <person name="Kim E."/>
            <person name="Magnuson T."/>
            <person name="Richardson P."/>
        </authorList>
    </citation>
    <scope>NUCLEOTIDE SEQUENCE [LARGE SCALE GENOMIC DNA]</scope>
    <source>
        <strain evidence="2">JF-5</strain>
        <plasmid evidence="2">Plasmid pACRY02</plasmid>
    </source>
</reference>
<name>A5FTJ1_ACICJ</name>
<keyword evidence="1" id="KW-0614">Plasmid</keyword>
<evidence type="ECO:0000313" key="2">
    <source>
        <dbReference type="Proteomes" id="UP000000245"/>
    </source>
</evidence>
<dbReference type="AlphaFoldDB" id="A5FTJ1"/>